<dbReference type="Pfam" id="PF12253">
    <property type="entry name" value="CAF1A_dimeriz"/>
    <property type="match status" value="1"/>
</dbReference>
<dbReference type="VEuPathDB" id="FungiDB:DEHA2E16060g"/>
<keyword evidence="3" id="KW-0234">DNA repair</keyword>
<dbReference type="KEGG" id="dha:DEHA2E16060g"/>
<dbReference type="PANTHER" id="PTHR15272">
    <property type="entry name" value="CHROMATIN ASSEMBLY FACTOR 1 SUBUNIT A CAF-1 SUBUNIT A"/>
    <property type="match status" value="1"/>
</dbReference>
<feature type="domain" description="Chromatin assembly factor 1 subunit A dimerization" evidence="6">
    <location>
        <begin position="354"/>
        <end position="433"/>
    </location>
</feature>
<feature type="compositionally biased region" description="Basic and acidic residues" evidence="5">
    <location>
        <begin position="89"/>
        <end position="212"/>
    </location>
</feature>
<dbReference type="AlphaFoldDB" id="Q6BP69"/>
<name>Q6BP69_DEBHA</name>
<dbReference type="RefSeq" id="XP_460001.2">
    <property type="nucleotide sequence ID" value="XM_460001.2"/>
</dbReference>
<reference evidence="8 9" key="1">
    <citation type="journal article" date="2004" name="Nature">
        <title>Genome evolution in yeasts.</title>
        <authorList>
            <consortium name="Genolevures"/>
            <person name="Dujon B."/>
            <person name="Sherman D."/>
            <person name="Fischer G."/>
            <person name="Durrens P."/>
            <person name="Casaregola S."/>
            <person name="Lafontaine I."/>
            <person name="de Montigny J."/>
            <person name="Marck C."/>
            <person name="Neuveglise C."/>
            <person name="Talla E."/>
            <person name="Goffard N."/>
            <person name="Frangeul L."/>
            <person name="Aigle M."/>
            <person name="Anthouard V."/>
            <person name="Babour A."/>
            <person name="Barbe V."/>
            <person name="Barnay S."/>
            <person name="Blanchin S."/>
            <person name="Beckerich J.M."/>
            <person name="Beyne E."/>
            <person name="Bleykasten C."/>
            <person name="Boisrame A."/>
            <person name="Boyer J."/>
            <person name="Cattolico L."/>
            <person name="Confanioleri F."/>
            <person name="de Daruvar A."/>
            <person name="Despons L."/>
            <person name="Fabre E."/>
            <person name="Fairhead C."/>
            <person name="Ferry-Dumazet H."/>
            <person name="Groppi A."/>
            <person name="Hantraye F."/>
            <person name="Hennequin C."/>
            <person name="Jauniaux N."/>
            <person name="Joyet P."/>
            <person name="Kachouri R."/>
            <person name="Kerrest A."/>
            <person name="Koszul R."/>
            <person name="Lemaire M."/>
            <person name="Lesur I."/>
            <person name="Ma L."/>
            <person name="Muller H."/>
            <person name="Nicaud J.M."/>
            <person name="Nikolski M."/>
            <person name="Oztas S."/>
            <person name="Ozier-Kalogeropoulos O."/>
            <person name="Pellenz S."/>
            <person name="Potier S."/>
            <person name="Richard G.F."/>
            <person name="Straub M.L."/>
            <person name="Suleau A."/>
            <person name="Swennene D."/>
            <person name="Tekaia F."/>
            <person name="Wesolowski-Louvel M."/>
            <person name="Westhof E."/>
            <person name="Wirth B."/>
            <person name="Zeniou-Meyer M."/>
            <person name="Zivanovic I."/>
            <person name="Bolotin-Fukuhara M."/>
            <person name="Thierry A."/>
            <person name="Bouchier C."/>
            <person name="Caudron B."/>
            <person name="Scarpelli C."/>
            <person name="Gaillardin C."/>
            <person name="Weissenbach J."/>
            <person name="Wincker P."/>
            <person name="Souciet J.L."/>
        </authorList>
    </citation>
    <scope>NUCLEOTIDE SEQUENCE [LARGE SCALE GENOMIC DNA]</scope>
    <source>
        <strain evidence="9">ATCC 36239 / CBS 767 / BCRC 21394 / JCM 1990 / NBRC 0083 / IGC 2968</strain>
    </source>
</reference>
<keyword evidence="4" id="KW-0539">Nucleus</keyword>
<dbReference type="GeneID" id="2902846"/>
<keyword evidence="2" id="KW-0227">DNA damage</keyword>
<evidence type="ECO:0000259" key="7">
    <source>
        <dbReference type="Pfam" id="PF21796"/>
    </source>
</evidence>
<feature type="compositionally biased region" description="Basic and acidic residues" evidence="5">
    <location>
        <begin position="18"/>
        <end position="32"/>
    </location>
</feature>
<evidence type="ECO:0000256" key="1">
    <source>
        <dbReference type="ARBA" id="ARBA00004123"/>
    </source>
</evidence>
<feature type="region of interest" description="Disordered" evidence="5">
    <location>
        <begin position="513"/>
        <end position="539"/>
    </location>
</feature>
<dbReference type="STRING" id="284592.Q6BP69"/>
<accession>Q6BP69</accession>
<dbReference type="OrthoDB" id="79480at2759"/>
<feature type="region of interest" description="Disordered" evidence="5">
    <location>
        <begin position="397"/>
        <end position="431"/>
    </location>
</feature>
<dbReference type="EMBL" id="CR382137">
    <property type="protein sequence ID" value="CAG88254.2"/>
    <property type="molecule type" value="Genomic_DNA"/>
</dbReference>
<evidence type="ECO:0000256" key="4">
    <source>
        <dbReference type="ARBA" id="ARBA00023242"/>
    </source>
</evidence>
<feature type="region of interest" description="Disordered" evidence="5">
    <location>
        <begin position="1"/>
        <end position="215"/>
    </location>
</feature>
<feature type="compositionally biased region" description="Basic and acidic residues" evidence="5">
    <location>
        <begin position="41"/>
        <end position="54"/>
    </location>
</feature>
<dbReference type="OMA" id="YENVRPP"/>
<dbReference type="InParanoid" id="Q6BP69"/>
<evidence type="ECO:0000256" key="5">
    <source>
        <dbReference type="SAM" id="MobiDB-lite"/>
    </source>
</evidence>
<dbReference type="GO" id="GO:0005634">
    <property type="term" value="C:nucleus"/>
    <property type="evidence" value="ECO:0007669"/>
    <property type="project" value="UniProtKB-SubCell"/>
</dbReference>
<comment type="subcellular location">
    <subcellularLocation>
        <location evidence="1">Nucleus</location>
    </subcellularLocation>
</comment>
<evidence type="ECO:0000256" key="2">
    <source>
        <dbReference type="ARBA" id="ARBA00022763"/>
    </source>
</evidence>
<evidence type="ECO:0000259" key="6">
    <source>
        <dbReference type="Pfam" id="PF12253"/>
    </source>
</evidence>
<sequence length="615" mass="72072">MSNSLPIYNSPSLTPTHKMNDQSDKVLQDHAVIEVVNPPKRNQEDESKDIETPKTKKQRLSTPEGTLDSSPFPIEEVNDTSPTKTLTKKQIEKLGRQKQREMERIEKEKKREEDRIRKEEERRVKEDERKRKAYEKEMEKEMRRKKLEEEKLEREKKKDEERLKKLTEKGERERQRLEKKRKNEELKERKDHERKLAEEEKRKAEESKERSQMKISNFFTIGKTVKSSPIKNEPKKDTQIVDLSNDESKEKEEETDIYNKVFLPFFQKKNVIMASSIQLTDSGLKKSIADFDSIVKAANNKSENTDISKFFKACKPKLREKNFTTPQDIVNALNSSQATESQIYEMFQNLSPMKYLQFYENIKPPYIGTWCSSNHMSTKLPVRNPFDTSKSGLDYSYDSDAEWNGEDAEDEGEGEDIDNDDEDDDDDDIDDEEEMDDFVESNDLMKKKKRIMGPLVAISKWNNDDENDHEFFDEIKYERLDINIEFSIDPFTNYWDVNKEKVVNSQTTEHTSFVNSLKNQGTSPNKSTSRSPNILTAQKPTIKDPKAIHELIQFIEKNNDFTIGTLVELSKKEFKTFTKALLKHTIQDIAFYNKKSGNWIVKPELKEKLSIGSEK</sequence>
<organism evidence="8 9">
    <name type="scientific">Debaryomyces hansenii (strain ATCC 36239 / CBS 767 / BCRC 21394 / JCM 1990 / NBRC 0083 / IGC 2968)</name>
    <name type="common">Yeast</name>
    <name type="synonym">Torulaspora hansenii</name>
    <dbReference type="NCBI Taxonomy" id="284592"/>
    <lineage>
        <taxon>Eukaryota</taxon>
        <taxon>Fungi</taxon>
        <taxon>Dikarya</taxon>
        <taxon>Ascomycota</taxon>
        <taxon>Saccharomycotina</taxon>
        <taxon>Pichiomycetes</taxon>
        <taxon>Debaryomycetaceae</taxon>
        <taxon>Debaryomyces</taxon>
    </lineage>
</organism>
<dbReference type="PANTHER" id="PTHR15272:SF0">
    <property type="entry name" value="CHROMATIN ASSEMBLY FACTOR 1 SUBUNIT A"/>
    <property type="match status" value="1"/>
</dbReference>
<dbReference type="InterPro" id="IPR022043">
    <property type="entry name" value="CAF1A_DD"/>
</dbReference>
<dbReference type="InterPro" id="IPR048800">
    <property type="entry name" value="Cac1-like_C"/>
</dbReference>
<feature type="compositionally biased region" description="Polar residues" evidence="5">
    <location>
        <begin position="1"/>
        <end position="17"/>
    </location>
</feature>
<feature type="compositionally biased region" description="Polar residues" evidence="5">
    <location>
        <begin position="60"/>
        <end position="69"/>
    </location>
</feature>
<protein>
    <submittedName>
        <fullName evidence="8">DEHA2E16060p</fullName>
    </submittedName>
</protein>
<dbReference type="eggNOG" id="KOG4363">
    <property type="taxonomic scope" value="Eukaryota"/>
</dbReference>
<proteinExistence type="predicted"/>
<dbReference type="Proteomes" id="UP000000599">
    <property type="component" value="Chromosome E"/>
</dbReference>
<dbReference type="Pfam" id="PF21796">
    <property type="entry name" value="Cac1_C"/>
    <property type="match status" value="1"/>
</dbReference>
<gene>
    <name evidence="8" type="ordered locus">DEHA2E16060g</name>
</gene>
<evidence type="ECO:0000256" key="3">
    <source>
        <dbReference type="ARBA" id="ARBA00023204"/>
    </source>
</evidence>
<dbReference type="HOGENOM" id="CLU_028547_0_0_1"/>
<dbReference type="GO" id="GO:0006281">
    <property type="term" value="P:DNA repair"/>
    <property type="evidence" value="ECO:0007669"/>
    <property type="project" value="UniProtKB-KW"/>
</dbReference>
<evidence type="ECO:0000313" key="9">
    <source>
        <dbReference type="Proteomes" id="UP000000599"/>
    </source>
</evidence>
<feature type="domain" description="Chromatin assembly factor 1 subunit Cac1-like C-terminal" evidence="7">
    <location>
        <begin position="549"/>
        <end position="600"/>
    </location>
</feature>
<evidence type="ECO:0000313" key="8">
    <source>
        <dbReference type="EMBL" id="CAG88254.2"/>
    </source>
</evidence>
<dbReference type="GO" id="GO:0033186">
    <property type="term" value="C:CAF-1 complex"/>
    <property type="evidence" value="ECO:0007669"/>
    <property type="project" value="TreeGrafter"/>
</dbReference>
<keyword evidence="9" id="KW-1185">Reference proteome</keyword>
<dbReference type="GO" id="GO:0006334">
    <property type="term" value="P:nucleosome assembly"/>
    <property type="evidence" value="ECO:0007669"/>
    <property type="project" value="TreeGrafter"/>
</dbReference>
<dbReference type="FunCoup" id="Q6BP69">
    <property type="interactions" value="142"/>
</dbReference>